<dbReference type="CDD" id="cd04301">
    <property type="entry name" value="NAT_SF"/>
    <property type="match status" value="1"/>
</dbReference>
<keyword evidence="3" id="KW-1185">Reference proteome</keyword>
<dbReference type="SUPFAM" id="SSF55729">
    <property type="entry name" value="Acyl-CoA N-acyltransferases (Nat)"/>
    <property type="match status" value="1"/>
</dbReference>
<feature type="domain" description="N-acetyltransferase" evidence="1">
    <location>
        <begin position="3"/>
        <end position="125"/>
    </location>
</feature>
<comment type="caution">
    <text evidence="2">The sequence shown here is derived from an EMBL/GenBank/DDBJ whole genome shotgun (WGS) entry which is preliminary data.</text>
</comment>
<dbReference type="PROSITE" id="PS51186">
    <property type="entry name" value="GNAT"/>
    <property type="match status" value="1"/>
</dbReference>
<dbReference type="Gene3D" id="3.40.630.30">
    <property type="match status" value="1"/>
</dbReference>
<evidence type="ECO:0000259" key="1">
    <source>
        <dbReference type="PROSITE" id="PS51186"/>
    </source>
</evidence>
<organism evidence="2 3">
    <name type="scientific">Sporolactobacillus mangiferae</name>
    <dbReference type="NCBI Taxonomy" id="2940498"/>
    <lineage>
        <taxon>Bacteria</taxon>
        <taxon>Bacillati</taxon>
        <taxon>Bacillota</taxon>
        <taxon>Bacilli</taxon>
        <taxon>Bacillales</taxon>
        <taxon>Sporolactobacillaceae</taxon>
        <taxon>Sporolactobacillus</taxon>
    </lineage>
</organism>
<proteinExistence type="predicted"/>
<evidence type="ECO:0000313" key="3">
    <source>
        <dbReference type="Proteomes" id="UP001203004"/>
    </source>
</evidence>
<dbReference type="InterPro" id="IPR000182">
    <property type="entry name" value="GNAT_dom"/>
</dbReference>
<sequence>MLIHYKKSYEKIAMGLLSFVPSLKELKPLMETIKRYEEDERWQLFLWKDDEDIVGVIGIQMTSDHEAIIEHISVTPSYRAEGVGKKMILALGEIVGKKIRVLPSQTIKPYFDKCFNEDQEKETNA</sequence>
<dbReference type="InterPro" id="IPR016181">
    <property type="entry name" value="Acyl_CoA_acyltransferase"/>
</dbReference>
<accession>A0ABT0MAH9</accession>
<name>A0ABT0MAH9_9BACL</name>
<dbReference type="EMBL" id="JAMAST010000007">
    <property type="protein sequence ID" value="MCL1631865.1"/>
    <property type="molecule type" value="Genomic_DNA"/>
</dbReference>
<protein>
    <submittedName>
        <fullName evidence="2">GNAT family N-acetyltransferase</fullName>
    </submittedName>
</protein>
<dbReference type="Proteomes" id="UP001203004">
    <property type="component" value="Unassembled WGS sequence"/>
</dbReference>
<dbReference type="RefSeq" id="WP_249100683.1">
    <property type="nucleotide sequence ID" value="NZ_JAMAST010000007.1"/>
</dbReference>
<evidence type="ECO:0000313" key="2">
    <source>
        <dbReference type="EMBL" id="MCL1631865.1"/>
    </source>
</evidence>
<reference evidence="2 3" key="1">
    <citation type="submission" date="2022-05" db="EMBL/GenBank/DDBJ databases">
        <title>Sporolactobacillus sp nov CPB3-1, isolated from tree bark (Mangifera indica L.).</title>
        <authorList>
            <person name="Phuengjayaem S."/>
            <person name="Tanasupawat S."/>
        </authorList>
    </citation>
    <scope>NUCLEOTIDE SEQUENCE [LARGE SCALE GENOMIC DNA]</scope>
    <source>
        <strain evidence="2 3">CPB3-1</strain>
    </source>
</reference>
<dbReference type="Pfam" id="PF00583">
    <property type="entry name" value="Acetyltransf_1"/>
    <property type="match status" value="1"/>
</dbReference>
<gene>
    <name evidence="2" type="ORF">M3N64_07860</name>
</gene>